<keyword evidence="3" id="KW-1185">Reference proteome</keyword>
<feature type="region of interest" description="Disordered" evidence="1">
    <location>
        <begin position="19"/>
        <end position="49"/>
    </location>
</feature>
<accession>A0A5C2S6Z7</accession>
<protein>
    <submittedName>
        <fullName evidence="2">Uncharacterized protein</fullName>
    </submittedName>
</protein>
<feature type="region of interest" description="Disordered" evidence="1">
    <location>
        <begin position="121"/>
        <end position="140"/>
    </location>
</feature>
<proteinExistence type="predicted"/>
<name>A0A5C2S6Z7_9APHY</name>
<evidence type="ECO:0000313" key="2">
    <source>
        <dbReference type="EMBL" id="RPD58834.1"/>
    </source>
</evidence>
<evidence type="ECO:0000256" key="1">
    <source>
        <dbReference type="SAM" id="MobiDB-lite"/>
    </source>
</evidence>
<gene>
    <name evidence="2" type="ORF">L227DRAFT_612588</name>
</gene>
<dbReference type="Proteomes" id="UP000313359">
    <property type="component" value="Unassembled WGS sequence"/>
</dbReference>
<feature type="compositionally biased region" description="Acidic residues" evidence="1">
    <location>
        <begin position="22"/>
        <end position="42"/>
    </location>
</feature>
<dbReference type="EMBL" id="ML122273">
    <property type="protein sequence ID" value="RPD58834.1"/>
    <property type="molecule type" value="Genomic_DNA"/>
</dbReference>
<dbReference type="AlphaFoldDB" id="A0A5C2S6Z7"/>
<evidence type="ECO:0000313" key="3">
    <source>
        <dbReference type="Proteomes" id="UP000313359"/>
    </source>
</evidence>
<sequence length="208" mass="23396">MRNLGPVVSHRLAAYPLYPSLYEEEEEEEEEQREEEEEEEEGAAARLRVRLRRPGKEASQRFARPSSLDDWEAAAAAWDADADGVDAARSSSGRLHWLSLIVHTTMAYDWSMAITSGRRSELGGAASCERTSRQRSREDEGAFRVAEPHMATCDMRRITCSACLTVWLRRASVHVLGACRPPSWVSESQGGHRVPVQNRLWELGAWTA</sequence>
<feature type="compositionally biased region" description="Basic and acidic residues" evidence="1">
    <location>
        <begin position="130"/>
        <end position="140"/>
    </location>
</feature>
<organism evidence="2 3">
    <name type="scientific">Lentinus tigrinus ALCF2SS1-6</name>
    <dbReference type="NCBI Taxonomy" id="1328759"/>
    <lineage>
        <taxon>Eukaryota</taxon>
        <taxon>Fungi</taxon>
        <taxon>Dikarya</taxon>
        <taxon>Basidiomycota</taxon>
        <taxon>Agaricomycotina</taxon>
        <taxon>Agaricomycetes</taxon>
        <taxon>Polyporales</taxon>
        <taxon>Polyporaceae</taxon>
        <taxon>Lentinus</taxon>
    </lineage>
</organism>
<reference evidence="2" key="1">
    <citation type="journal article" date="2018" name="Genome Biol. Evol.">
        <title>Genomics and development of Lentinus tigrinus, a white-rot wood-decaying mushroom with dimorphic fruiting bodies.</title>
        <authorList>
            <person name="Wu B."/>
            <person name="Xu Z."/>
            <person name="Knudson A."/>
            <person name="Carlson A."/>
            <person name="Chen N."/>
            <person name="Kovaka S."/>
            <person name="LaButti K."/>
            <person name="Lipzen A."/>
            <person name="Pennachio C."/>
            <person name="Riley R."/>
            <person name="Schakwitz W."/>
            <person name="Umezawa K."/>
            <person name="Ohm R.A."/>
            <person name="Grigoriev I.V."/>
            <person name="Nagy L.G."/>
            <person name="Gibbons J."/>
            <person name="Hibbett D."/>
        </authorList>
    </citation>
    <scope>NUCLEOTIDE SEQUENCE [LARGE SCALE GENOMIC DNA]</scope>
    <source>
        <strain evidence="2">ALCF2SS1-6</strain>
    </source>
</reference>